<dbReference type="GO" id="GO:0016491">
    <property type="term" value="F:oxidoreductase activity"/>
    <property type="evidence" value="ECO:0007669"/>
    <property type="project" value="UniProtKB-KW"/>
</dbReference>
<keyword evidence="4" id="KW-1185">Reference proteome</keyword>
<evidence type="ECO:0000313" key="4">
    <source>
        <dbReference type="Proteomes" id="UP000192840"/>
    </source>
</evidence>
<dbReference type="Pfam" id="PF00106">
    <property type="entry name" value="adh_short"/>
    <property type="match status" value="1"/>
</dbReference>
<accession>A0A1W2DFG4</accession>
<keyword evidence="2" id="KW-0560">Oxidoreductase</keyword>
<comment type="similarity">
    <text evidence="1">Belongs to the short-chain dehydrogenases/reductases (SDR) family.</text>
</comment>
<evidence type="ECO:0008006" key="5">
    <source>
        <dbReference type="Google" id="ProtNLM"/>
    </source>
</evidence>
<dbReference type="eggNOG" id="COG0300">
    <property type="taxonomic scope" value="Bacteria"/>
</dbReference>
<dbReference type="PANTHER" id="PTHR43899">
    <property type="entry name" value="RH59310P"/>
    <property type="match status" value="1"/>
</dbReference>
<proteinExistence type="inferred from homology"/>
<name>A0A1W2DFG4_9PSEU</name>
<dbReference type="AlphaFoldDB" id="A0A1W2DFG4"/>
<dbReference type="PANTHER" id="PTHR43899:SF13">
    <property type="entry name" value="RH59310P"/>
    <property type="match status" value="1"/>
</dbReference>
<gene>
    <name evidence="3" type="ORF">SAMN05660733_02967</name>
</gene>
<dbReference type="OrthoDB" id="9797538at2"/>
<reference evidence="4" key="1">
    <citation type="submission" date="2017-04" db="EMBL/GenBank/DDBJ databases">
        <authorList>
            <person name="Varghese N."/>
            <person name="Submissions S."/>
        </authorList>
    </citation>
    <scope>NUCLEOTIDE SEQUENCE [LARGE SCALE GENOMIC DNA]</scope>
    <source>
        <strain evidence="4">DSM 44073</strain>
    </source>
</reference>
<evidence type="ECO:0000313" key="3">
    <source>
        <dbReference type="EMBL" id="SMC96193.1"/>
    </source>
</evidence>
<evidence type="ECO:0000256" key="2">
    <source>
        <dbReference type="ARBA" id="ARBA00023002"/>
    </source>
</evidence>
<protein>
    <recommendedName>
        <fullName evidence="5">Short-chain dehydrogenase</fullName>
    </recommendedName>
</protein>
<sequence>MTVDRDRYGPWAVIAGGSEGVGAALARRLADAGVNLVLVARKPGPLHDLADSVRRSGVLVRPLAVDLLASDAIAAVRDATAGLDVGLLVINAGANTHRGEFVESDPAGAQRVVDLNITVRLALCHHFGAQLKARGRGGILLIGSLAGYVGHAGIGVYAAAKAFGRIFAEGLWLELQPHGVDVLELVLGLTDTPAMRRAGLRLVDADDADAVAAEGLAHLGTGPVRVTAGNLAAATARSALDRAAVVRDNAGRRYRT</sequence>
<organism evidence="3 4">
    <name type="scientific">Lentzea albidocapillata</name>
    <dbReference type="NCBI Taxonomy" id="40571"/>
    <lineage>
        <taxon>Bacteria</taxon>
        <taxon>Bacillati</taxon>
        <taxon>Actinomycetota</taxon>
        <taxon>Actinomycetes</taxon>
        <taxon>Pseudonocardiales</taxon>
        <taxon>Pseudonocardiaceae</taxon>
        <taxon>Lentzea</taxon>
    </lineage>
</organism>
<dbReference type="STRING" id="40571.SAMN05660733_02967"/>
<dbReference type="InterPro" id="IPR002347">
    <property type="entry name" value="SDR_fam"/>
</dbReference>
<dbReference type="InterPro" id="IPR036291">
    <property type="entry name" value="NAD(P)-bd_dom_sf"/>
</dbReference>
<dbReference type="EMBL" id="FWYC01000007">
    <property type="protein sequence ID" value="SMC96193.1"/>
    <property type="molecule type" value="Genomic_DNA"/>
</dbReference>
<dbReference type="Proteomes" id="UP000192840">
    <property type="component" value="Unassembled WGS sequence"/>
</dbReference>
<evidence type="ECO:0000256" key="1">
    <source>
        <dbReference type="ARBA" id="ARBA00006484"/>
    </source>
</evidence>
<dbReference type="RefSeq" id="WP_030477380.1">
    <property type="nucleotide sequence ID" value="NZ_FWYC01000007.1"/>
</dbReference>
<dbReference type="PRINTS" id="PR00081">
    <property type="entry name" value="GDHRDH"/>
</dbReference>
<dbReference type="Gene3D" id="3.40.50.720">
    <property type="entry name" value="NAD(P)-binding Rossmann-like Domain"/>
    <property type="match status" value="1"/>
</dbReference>
<dbReference type="SUPFAM" id="SSF51735">
    <property type="entry name" value="NAD(P)-binding Rossmann-fold domains"/>
    <property type="match status" value="1"/>
</dbReference>
<dbReference type="InterPro" id="IPR051019">
    <property type="entry name" value="VLCFA-Steroid_DH"/>
</dbReference>